<keyword evidence="1" id="KW-0732">Signal</keyword>
<dbReference type="AlphaFoldDB" id="A0A9P4XUP4"/>
<dbReference type="Proteomes" id="UP000803844">
    <property type="component" value="Unassembled WGS sequence"/>
</dbReference>
<keyword evidence="3" id="KW-1185">Reference proteome</keyword>
<evidence type="ECO:0000256" key="1">
    <source>
        <dbReference type="SAM" id="SignalP"/>
    </source>
</evidence>
<reference evidence="2" key="1">
    <citation type="journal article" date="2020" name="Phytopathology">
        <title>Genome sequence of the chestnut blight fungus Cryphonectria parasitica EP155: A fundamental resource for an archetypical invasive plant pathogen.</title>
        <authorList>
            <person name="Crouch J.A."/>
            <person name="Dawe A."/>
            <person name="Aerts A."/>
            <person name="Barry K."/>
            <person name="Churchill A.C.L."/>
            <person name="Grimwood J."/>
            <person name="Hillman B."/>
            <person name="Milgroom M.G."/>
            <person name="Pangilinan J."/>
            <person name="Smith M."/>
            <person name="Salamov A."/>
            <person name="Schmutz J."/>
            <person name="Yadav J."/>
            <person name="Grigoriev I.V."/>
            <person name="Nuss D."/>
        </authorList>
    </citation>
    <scope>NUCLEOTIDE SEQUENCE</scope>
    <source>
        <strain evidence="2">EP155</strain>
    </source>
</reference>
<proteinExistence type="predicted"/>
<evidence type="ECO:0000313" key="2">
    <source>
        <dbReference type="EMBL" id="KAF3760950.1"/>
    </source>
</evidence>
<sequence>MYNLPRILAATAAIVGLVCAAPANSGRGFSDPTDDGFPSPSAEQLAAIESIAGGQISNAAPPPKLAASSLTAFQLIAFNENFEVGFFSSLIDNVTADAPGYNLEATEKQQVLDVLKAVKAQEELHAISALAVLDHFGAFAPPPCTYKFPTTDIKSAIALAETFTAVVLGTLQDASQLLATNGDAAPVRTIAAVIGQEGEQTGWYRALLGLKPSEKPFLTTSTAAFAFSVLQGFVDECSFDPATEIPLPIFPALSVVSGEGGANVAAEDQTLEFSADLTDAPAGWDQYQGGNGEGLYVTYFTGLNVPISEPVTVCSWSGNVITFQAAFPYSENVMDGLSLAALTTSGNFTDPDAVPDATLAAPGLIQVNAAL</sequence>
<name>A0A9P4XUP4_CRYP1</name>
<dbReference type="OrthoDB" id="5293813at2759"/>
<organism evidence="2 3">
    <name type="scientific">Cryphonectria parasitica (strain ATCC 38755 / EP155)</name>
    <dbReference type="NCBI Taxonomy" id="660469"/>
    <lineage>
        <taxon>Eukaryota</taxon>
        <taxon>Fungi</taxon>
        <taxon>Dikarya</taxon>
        <taxon>Ascomycota</taxon>
        <taxon>Pezizomycotina</taxon>
        <taxon>Sordariomycetes</taxon>
        <taxon>Sordariomycetidae</taxon>
        <taxon>Diaporthales</taxon>
        <taxon>Cryphonectriaceae</taxon>
        <taxon>Cryphonectria-Endothia species complex</taxon>
        <taxon>Cryphonectria</taxon>
    </lineage>
</organism>
<dbReference type="Pfam" id="PF13668">
    <property type="entry name" value="Ferritin_2"/>
    <property type="match status" value="1"/>
</dbReference>
<accession>A0A9P4XUP4</accession>
<gene>
    <name evidence="2" type="ORF">M406DRAFT_282835</name>
</gene>
<evidence type="ECO:0008006" key="4">
    <source>
        <dbReference type="Google" id="ProtNLM"/>
    </source>
</evidence>
<comment type="caution">
    <text evidence="2">The sequence shown here is derived from an EMBL/GenBank/DDBJ whole genome shotgun (WGS) entry which is preliminary data.</text>
</comment>
<feature type="chain" id="PRO_5040201074" description="Sexual development protein" evidence="1">
    <location>
        <begin position="21"/>
        <end position="371"/>
    </location>
</feature>
<dbReference type="RefSeq" id="XP_040771929.1">
    <property type="nucleotide sequence ID" value="XM_040918491.1"/>
</dbReference>
<protein>
    <recommendedName>
        <fullName evidence="4">Sexual development protein</fullName>
    </recommendedName>
</protein>
<dbReference type="EMBL" id="MU032352">
    <property type="protein sequence ID" value="KAF3760950.1"/>
    <property type="molecule type" value="Genomic_DNA"/>
</dbReference>
<evidence type="ECO:0000313" key="3">
    <source>
        <dbReference type="Proteomes" id="UP000803844"/>
    </source>
</evidence>
<feature type="signal peptide" evidence="1">
    <location>
        <begin position="1"/>
        <end position="20"/>
    </location>
</feature>
<dbReference type="GeneID" id="63835620"/>